<dbReference type="RefSeq" id="WP_163605415.1">
    <property type="nucleotide sequence ID" value="NZ_JAABOO010000001.1"/>
</dbReference>
<dbReference type="PROSITE" id="PS51257">
    <property type="entry name" value="PROKAR_LIPOPROTEIN"/>
    <property type="match status" value="1"/>
</dbReference>
<proteinExistence type="predicted"/>
<evidence type="ECO:0000313" key="2">
    <source>
        <dbReference type="Proteomes" id="UP000468581"/>
    </source>
</evidence>
<gene>
    <name evidence="1" type="ORF">GWK08_02970</name>
</gene>
<reference evidence="1 2" key="1">
    <citation type="submission" date="2020-01" db="EMBL/GenBank/DDBJ databases">
        <title>Leptobacterium flavescens.</title>
        <authorList>
            <person name="Wang G."/>
        </authorList>
    </citation>
    <scope>NUCLEOTIDE SEQUENCE [LARGE SCALE GENOMIC DNA]</scope>
    <source>
        <strain evidence="1 2">KCTC 22160</strain>
    </source>
</reference>
<sequence length="222" mass="26032">MKRVAAIFVLSVLFFSCKTETKNEEKKVEKELTILEKVAYAHGYENWKNVEEIQFSFNVDRDSSHFERNWTWKPKTNDVILKTAQDTVSYNRANVDSLTTNADRGFINDKYWLLAPFNLIWDKGITHEYTEEAEAPIAKTTMHKLTIVYNNEGGYTPGDAYDFYFGDDYLLKEWVFRKGNAPEPSLTTTWENYEEHNGLKLATVYNRESGNWKLYFTNIQVK</sequence>
<name>A0A6P0UJ33_9FLAO</name>
<organism evidence="1 2">
    <name type="scientific">Leptobacterium flavescens</name>
    <dbReference type="NCBI Taxonomy" id="472055"/>
    <lineage>
        <taxon>Bacteria</taxon>
        <taxon>Pseudomonadati</taxon>
        <taxon>Bacteroidota</taxon>
        <taxon>Flavobacteriia</taxon>
        <taxon>Flavobacteriales</taxon>
        <taxon>Flavobacteriaceae</taxon>
        <taxon>Leptobacterium</taxon>
    </lineage>
</organism>
<keyword evidence="2" id="KW-1185">Reference proteome</keyword>
<dbReference type="EMBL" id="JAABOO010000001">
    <property type="protein sequence ID" value="NER12390.1"/>
    <property type="molecule type" value="Genomic_DNA"/>
</dbReference>
<protein>
    <recommendedName>
        <fullName evidence="3">Selenophosphate synthetase</fullName>
    </recommendedName>
</protein>
<comment type="caution">
    <text evidence="1">The sequence shown here is derived from an EMBL/GenBank/DDBJ whole genome shotgun (WGS) entry which is preliminary data.</text>
</comment>
<dbReference type="Proteomes" id="UP000468581">
    <property type="component" value="Unassembled WGS sequence"/>
</dbReference>
<dbReference type="AlphaFoldDB" id="A0A6P0UJ33"/>
<accession>A0A6P0UJ33</accession>
<evidence type="ECO:0008006" key="3">
    <source>
        <dbReference type="Google" id="ProtNLM"/>
    </source>
</evidence>
<evidence type="ECO:0000313" key="1">
    <source>
        <dbReference type="EMBL" id="NER12390.1"/>
    </source>
</evidence>